<keyword evidence="8 16" id="KW-0560">Oxidoreductase</keyword>
<dbReference type="Gene3D" id="3.50.50.60">
    <property type="entry name" value="FAD/NAD(P)-binding domain"/>
    <property type="match status" value="2"/>
</dbReference>
<evidence type="ECO:0000313" key="20">
    <source>
        <dbReference type="Proteomes" id="UP000198822"/>
    </source>
</evidence>
<comment type="similarity">
    <text evidence="2 16">Belongs to the class-I pyridine nucleotide-disulfide oxidoreductase family.</text>
</comment>
<dbReference type="InterPro" id="IPR012999">
    <property type="entry name" value="Pyr_OxRdtase_I_AS"/>
</dbReference>
<dbReference type="OrthoDB" id="9800167at2"/>
<evidence type="ECO:0000256" key="13">
    <source>
        <dbReference type="PIRSR" id="PIRSR000350-2"/>
    </source>
</evidence>
<dbReference type="STRING" id="399736.SAMN04489720_0140"/>
<evidence type="ECO:0000256" key="16">
    <source>
        <dbReference type="RuleBase" id="RU003692"/>
    </source>
</evidence>
<feature type="binding site" evidence="14">
    <location>
        <position position="301"/>
    </location>
    <ligand>
        <name>FAD</name>
        <dbReference type="ChEBI" id="CHEBI:57692"/>
    </ligand>
</feature>
<evidence type="ECO:0000259" key="17">
    <source>
        <dbReference type="Pfam" id="PF02852"/>
    </source>
</evidence>
<name>A0A1G7ZW71_9MICO</name>
<feature type="binding site" evidence="14">
    <location>
        <begin position="138"/>
        <end position="140"/>
    </location>
    <ligand>
        <name>FAD</name>
        <dbReference type="ChEBI" id="CHEBI:57692"/>
    </ligand>
</feature>
<keyword evidence="5" id="KW-0963">Cytoplasm</keyword>
<dbReference type="GO" id="GO:0006103">
    <property type="term" value="P:2-oxoglutarate metabolic process"/>
    <property type="evidence" value="ECO:0007669"/>
    <property type="project" value="TreeGrafter"/>
</dbReference>
<dbReference type="NCBIfam" id="TIGR01350">
    <property type="entry name" value="lipoamide_DH"/>
    <property type="match status" value="1"/>
</dbReference>
<feature type="domain" description="Pyridine nucleotide-disulphide oxidoreductase dimerisation" evidence="17">
    <location>
        <begin position="336"/>
        <end position="443"/>
    </location>
</feature>
<evidence type="ECO:0000256" key="5">
    <source>
        <dbReference type="ARBA" id="ARBA00022490"/>
    </source>
</evidence>
<feature type="domain" description="FAD/NAD(P)-binding" evidence="18">
    <location>
        <begin position="5"/>
        <end position="316"/>
    </location>
</feature>
<evidence type="ECO:0000256" key="15">
    <source>
        <dbReference type="PIRSR" id="PIRSR000350-4"/>
    </source>
</evidence>
<feature type="binding site" evidence="14">
    <location>
        <begin position="174"/>
        <end position="181"/>
    </location>
    <ligand>
        <name>NAD(+)</name>
        <dbReference type="ChEBI" id="CHEBI:57540"/>
    </ligand>
</feature>
<dbReference type="EMBL" id="LT629695">
    <property type="protein sequence ID" value="SDH12908.1"/>
    <property type="molecule type" value="Genomic_DNA"/>
</dbReference>
<dbReference type="PRINTS" id="PR00411">
    <property type="entry name" value="PNDRDTASEI"/>
</dbReference>
<dbReference type="AlphaFoldDB" id="A0A1G7ZW71"/>
<gene>
    <name evidence="19" type="ORF">SAMN04489720_0140</name>
</gene>
<evidence type="ECO:0000256" key="10">
    <source>
        <dbReference type="ARBA" id="ARBA00023157"/>
    </source>
</evidence>
<evidence type="ECO:0000256" key="12">
    <source>
        <dbReference type="ARBA" id="ARBA00049187"/>
    </source>
</evidence>
<reference evidence="20" key="1">
    <citation type="submission" date="2016-10" db="EMBL/GenBank/DDBJ databases">
        <authorList>
            <person name="Varghese N."/>
            <person name="Submissions S."/>
        </authorList>
    </citation>
    <scope>NUCLEOTIDE SEQUENCE [LARGE SCALE GENOMIC DNA]</scope>
    <source>
        <strain evidence="20">DSM 22002</strain>
    </source>
</reference>
<evidence type="ECO:0000256" key="9">
    <source>
        <dbReference type="ARBA" id="ARBA00023027"/>
    </source>
</evidence>
<feature type="binding site" evidence="14">
    <location>
        <position position="51"/>
    </location>
    <ligand>
        <name>FAD</name>
        <dbReference type="ChEBI" id="CHEBI:57692"/>
    </ligand>
</feature>
<evidence type="ECO:0000313" key="19">
    <source>
        <dbReference type="EMBL" id="SDH12908.1"/>
    </source>
</evidence>
<feature type="binding site" evidence="14">
    <location>
        <position position="261"/>
    </location>
    <ligand>
        <name>NAD(+)</name>
        <dbReference type="ChEBI" id="CHEBI:57540"/>
    </ligand>
</feature>
<evidence type="ECO:0000256" key="4">
    <source>
        <dbReference type="ARBA" id="ARBA00016961"/>
    </source>
</evidence>
<dbReference type="Proteomes" id="UP000198822">
    <property type="component" value="Chromosome I"/>
</dbReference>
<dbReference type="PANTHER" id="PTHR22912">
    <property type="entry name" value="DISULFIDE OXIDOREDUCTASE"/>
    <property type="match status" value="1"/>
</dbReference>
<feature type="binding site" evidence="14">
    <location>
        <position position="197"/>
    </location>
    <ligand>
        <name>NAD(+)</name>
        <dbReference type="ChEBI" id="CHEBI:57540"/>
    </ligand>
</feature>
<proteinExistence type="inferred from homology"/>
<keyword evidence="9 14" id="KW-0520">NAD</keyword>
<evidence type="ECO:0000256" key="6">
    <source>
        <dbReference type="ARBA" id="ARBA00022630"/>
    </source>
</evidence>
<dbReference type="RefSeq" id="WP_092501554.1">
    <property type="nucleotide sequence ID" value="NZ_LT629695.1"/>
</dbReference>
<dbReference type="PRINTS" id="PR00368">
    <property type="entry name" value="FADPNR"/>
</dbReference>
<dbReference type="Pfam" id="PF02852">
    <property type="entry name" value="Pyr_redox_dim"/>
    <property type="match status" value="1"/>
</dbReference>
<evidence type="ECO:0000256" key="8">
    <source>
        <dbReference type="ARBA" id="ARBA00023002"/>
    </source>
</evidence>
<dbReference type="InterPro" id="IPR036188">
    <property type="entry name" value="FAD/NAD-bd_sf"/>
</dbReference>
<keyword evidence="6 16" id="KW-0285">Flavoprotein</keyword>
<protein>
    <recommendedName>
        <fullName evidence="4 16">Dihydrolipoyl dehydrogenase</fullName>
        <ecNumber evidence="3 16">1.8.1.4</ecNumber>
    </recommendedName>
</protein>
<dbReference type="GO" id="GO:0050660">
    <property type="term" value="F:flavin adenine dinucleotide binding"/>
    <property type="evidence" value="ECO:0007669"/>
    <property type="project" value="InterPro"/>
</dbReference>
<organism evidence="19 20">
    <name type="scientific">Agrococcus jejuensis</name>
    <dbReference type="NCBI Taxonomy" id="399736"/>
    <lineage>
        <taxon>Bacteria</taxon>
        <taxon>Bacillati</taxon>
        <taxon>Actinomycetota</taxon>
        <taxon>Actinomycetes</taxon>
        <taxon>Micrococcales</taxon>
        <taxon>Microbacteriaceae</taxon>
        <taxon>Agrococcus</taxon>
    </lineage>
</organism>
<dbReference type="InterPro" id="IPR001100">
    <property type="entry name" value="Pyr_nuc-diS_OxRdtase"/>
</dbReference>
<feature type="active site" description="Proton acceptor" evidence="13">
    <location>
        <position position="434"/>
    </location>
</feature>
<dbReference type="InterPro" id="IPR004099">
    <property type="entry name" value="Pyr_nucl-diS_OxRdtase_dimer"/>
</dbReference>
<dbReference type="PANTHER" id="PTHR22912:SF217">
    <property type="entry name" value="DIHYDROLIPOYL DEHYDROGENASE"/>
    <property type="match status" value="1"/>
</dbReference>
<dbReference type="GO" id="GO:0005737">
    <property type="term" value="C:cytoplasm"/>
    <property type="evidence" value="ECO:0007669"/>
    <property type="project" value="UniProtKB-SubCell"/>
</dbReference>
<feature type="disulfide bond" description="Redox-active" evidence="15">
    <location>
        <begin position="42"/>
        <end position="47"/>
    </location>
</feature>
<evidence type="ECO:0000256" key="2">
    <source>
        <dbReference type="ARBA" id="ARBA00007532"/>
    </source>
</evidence>
<comment type="miscellaneous">
    <text evidence="16">The active site is a redox-active disulfide bond.</text>
</comment>
<evidence type="ECO:0000256" key="11">
    <source>
        <dbReference type="ARBA" id="ARBA00023284"/>
    </source>
</evidence>
<dbReference type="SUPFAM" id="SSF55424">
    <property type="entry name" value="FAD/NAD-linked reductases, dimerisation (C-terminal) domain"/>
    <property type="match status" value="1"/>
</dbReference>
<dbReference type="SUPFAM" id="SSF51905">
    <property type="entry name" value="FAD/NAD(P)-binding domain"/>
    <property type="match status" value="1"/>
</dbReference>
<keyword evidence="14" id="KW-0547">Nucleotide-binding</keyword>
<evidence type="ECO:0000256" key="7">
    <source>
        <dbReference type="ARBA" id="ARBA00022827"/>
    </source>
</evidence>
<dbReference type="GO" id="GO:0004148">
    <property type="term" value="F:dihydrolipoyl dehydrogenase (NADH) activity"/>
    <property type="evidence" value="ECO:0007669"/>
    <property type="project" value="UniProtKB-EC"/>
</dbReference>
<dbReference type="PIRSF" id="PIRSF000350">
    <property type="entry name" value="Mercury_reductase_MerA"/>
    <property type="match status" value="1"/>
</dbReference>
<comment type="subcellular location">
    <subcellularLocation>
        <location evidence="1">Cytoplasm</location>
    </subcellularLocation>
</comment>
<evidence type="ECO:0000256" key="14">
    <source>
        <dbReference type="PIRSR" id="PIRSR000350-3"/>
    </source>
</evidence>
<evidence type="ECO:0000256" key="1">
    <source>
        <dbReference type="ARBA" id="ARBA00004496"/>
    </source>
</evidence>
<keyword evidence="7 14" id="KW-0274">FAD</keyword>
<dbReference type="Gene3D" id="3.30.390.30">
    <property type="match status" value="1"/>
</dbReference>
<evidence type="ECO:0000259" key="18">
    <source>
        <dbReference type="Pfam" id="PF07992"/>
    </source>
</evidence>
<sequence length="456" mass="48341">MAEKFDIVVLGGGSAGYAVALRAIQLGKTAAIIEKDKLGGTCLHRGCIPTKAMLHSSEVADVVRDAAHAGVQAELKGIDIEAVKGFREEIVAKKFKGLQGLIKSKGVTVIEGAGRLTSPTTVQVGDQVIEAGNVVLATGSFSKSLPGLAIEGRVITSEQALQLDWIPRHVIVLGGGVIGVEFASVWRGFGAEVTIIEGLPHLVPNEEESISKQLERQYKKRGIQFKLGARFSGVTQDDSGVHVSLESGETIDADLMLVAVGRGPVTQDLGFEEVGVAMERGFVTVDDRLQTSVPGVYAIGDITPGLQLAHRSYQHGIFVAEEIAGLEPRIVEDVNIPKVTYSDPEISSVGYTEAKAKEKFGADAIETYEYSLGGNAKSEIVGTSGSVKAVRVKDGPVVGMHMIGRRVSELVGEAQLIVNWEAYPEDVASLLHAHPTQGESLGETMLKLAGKPLHAI</sequence>
<keyword evidence="10" id="KW-1015">Disulfide bond</keyword>
<dbReference type="Pfam" id="PF07992">
    <property type="entry name" value="Pyr_redox_2"/>
    <property type="match status" value="1"/>
</dbReference>
<dbReference type="InterPro" id="IPR016156">
    <property type="entry name" value="FAD/NAD-linked_Rdtase_dimer_sf"/>
</dbReference>
<comment type="cofactor">
    <cofactor evidence="14 16">
        <name>FAD</name>
        <dbReference type="ChEBI" id="CHEBI:57692"/>
    </cofactor>
    <text evidence="14 16">Binds 1 FAD per subunit.</text>
</comment>
<keyword evidence="20" id="KW-1185">Reference proteome</keyword>
<comment type="catalytic activity">
    <reaction evidence="12 16">
        <text>N(6)-[(R)-dihydrolipoyl]-L-lysyl-[protein] + NAD(+) = N(6)-[(R)-lipoyl]-L-lysyl-[protein] + NADH + H(+)</text>
        <dbReference type="Rhea" id="RHEA:15045"/>
        <dbReference type="Rhea" id="RHEA-COMP:10474"/>
        <dbReference type="Rhea" id="RHEA-COMP:10475"/>
        <dbReference type="ChEBI" id="CHEBI:15378"/>
        <dbReference type="ChEBI" id="CHEBI:57540"/>
        <dbReference type="ChEBI" id="CHEBI:57945"/>
        <dbReference type="ChEBI" id="CHEBI:83099"/>
        <dbReference type="ChEBI" id="CHEBI:83100"/>
        <dbReference type="EC" id="1.8.1.4"/>
    </reaction>
</comment>
<accession>A0A1G7ZW71</accession>
<dbReference type="InterPro" id="IPR050151">
    <property type="entry name" value="Class-I_Pyr_Nuc-Dis_Oxidored"/>
</dbReference>
<dbReference type="InterPro" id="IPR023753">
    <property type="entry name" value="FAD/NAD-binding_dom"/>
</dbReference>
<keyword evidence="11 16" id="KW-0676">Redox-active center</keyword>
<feature type="binding site" evidence="14">
    <location>
        <position position="114"/>
    </location>
    <ligand>
        <name>FAD</name>
        <dbReference type="ChEBI" id="CHEBI:57692"/>
    </ligand>
</feature>
<evidence type="ECO:0000256" key="3">
    <source>
        <dbReference type="ARBA" id="ARBA00012608"/>
    </source>
</evidence>
<dbReference type="PROSITE" id="PS00076">
    <property type="entry name" value="PYRIDINE_REDOX_1"/>
    <property type="match status" value="1"/>
</dbReference>
<dbReference type="InterPro" id="IPR006258">
    <property type="entry name" value="Lipoamide_DH"/>
</dbReference>
<dbReference type="EC" id="1.8.1.4" evidence="3 16"/>